<protein>
    <submittedName>
        <fullName evidence="1">Uncharacterized protein</fullName>
    </submittedName>
</protein>
<sequence>MSVWLFALTLIGIILAAWWCYTRRLDWQFAHITAQLNKITTKRQVKAAAGKRILSRIYKIINTSLYAGKAADAYRAFDLLKLALGQGLGRPGEPLRLTAAVYLAVKSNQLDIAGHGIDAFRPLLKNMKPGEVPAAVEQLALIAVLSLKKRQNFLAARAVEVIAAGMGAAADEADHASVMRALRLIGLFALRRQDTGLVLELQSKLETWLMAVQSTVSSQEQVAGILSAWLHRIVKTGDASQLAILTQYIDQLVKKGLLTEQAITIIIAECNYLAGMDSRNPYSRLTGAISMTNLELAVQMRTVSIWRQAVDGAGQAARLAIAQRTLTECFAVGYPLFEMGRRLLIAELNAGPLQDSFRQQALYVLVRECLQLIEFVGRQNFAVTAADIIEQIYLDWIKRQGNAGHNKSIKKFCQLLFLYCTRIKRRQKRATADGADFNTGEGITAADREQLKKLGFISE</sequence>
<reference evidence="1" key="1">
    <citation type="submission" date="2016-08" db="EMBL/GenBank/DDBJ databases">
        <authorList>
            <person name="Seilhamer J.J."/>
        </authorList>
    </citation>
    <scope>NUCLEOTIDE SEQUENCE</scope>
    <source>
        <strain evidence="1">86</strain>
    </source>
</reference>
<accession>A0A212LQM2</accession>
<organism evidence="1">
    <name type="scientific">uncultured Sporomusa sp</name>
    <dbReference type="NCBI Taxonomy" id="307249"/>
    <lineage>
        <taxon>Bacteria</taxon>
        <taxon>Bacillati</taxon>
        <taxon>Bacillota</taxon>
        <taxon>Negativicutes</taxon>
        <taxon>Selenomonadales</taxon>
        <taxon>Sporomusaceae</taxon>
        <taxon>Sporomusa</taxon>
        <taxon>environmental samples</taxon>
    </lineage>
</organism>
<name>A0A212LQM2_9FIRM</name>
<evidence type="ECO:0000313" key="1">
    <source>
        <dbReference type="EMBL" id="SCM79878.1"/>
    </source>
</evidence>
<dbReference type="EMBL" id="FMJE01000003">
    <property type="protein sequence ID" value="SCM79878.1"/>
    <property type="molecule type" value="Genomic_DNA"/>
</dbReference>
<dbReference type="RefSeq" id="WP_075755753.1">
    <property type="nucleotide sequence ID" value="NZ_LT608335.1"/>
</dbReference>
<proteinExistence type="predicted"/>
<dbReference type="AlphaFoldDB" id="A0A212LQM2"/>
<gene>
    <name evidence="1" type="ORF">KL86SPO_30137</name>
</gene>